<dbReference type="AlphaFoldDB" id="A0A0B3S0F4"/>
<keyword evidence="2 4" id="KW-0378">Hydrolase</keyword>
<comment type="caution">
    <text evidence="6">The sequence shown here is derived from an EMBL/GenBank/DDBJ whole genome shotgun (WGS) entry which is preliminary data.</text>
</comment>
<proteinExistence type="inferred from homology"/>
<dbReference type="SUPFAM" id="SSF50494">
    <property type="entry name" value="Trypsin-like serine proteases"/>
    <property type="match status" value="1"/>
</dbReference>
<dbReference type="PRINTS" id="PR00839">
    <property type="entry name" value="V8PROTEASE"/>
</dbReference>
<evidence type="ECO:0000256" key="4">
    <source>
        <dbReference type="RuleBase" id="RU004296"/>
    </source>
</evidence>
<keyword evidence="7" id="KW-1185">Reference proteome</keyword>
<dbReference type="Gene3D" id="2.40.10.120">
    <property type="match status" value="1"/>
</dbReference>
<dbReference type="GO" id="GO:0006508">
    <property type="term" value="P:proteolysis"/>
    <property type="evidence" value="ECO:0007669"/>
    <property type="project" value="UniProtKB-KW"/>
</dbReference>
<dbReference type="InterPro" id="IPR008256">
    <property type="entry name" value="Peptidase_S1B"/>
</dbReference>
<dbReference type="Proteomes" id="UP000030960">
    <property type="component" value="Unassembled WGS sequence"/>
</dbReference>
<evidence type="ECO:0000256" key="2">
    <source>
        <dbReference type="ARBA" id="ARBA00022801"/>
    </source>
</evidence>
<dbReference type="EMBL" id="JSUQ01000006">
    <property type="protein sequence ID" value="KHQ53817.1"/>
    <property type="molecule type" value="Genomic_DNA"/>
</dbReference>
<feature type="chain" id="PRO_5006986262" description="Serine protease" evidence="4">
    <location>
        <begin position="20"/>
        <end position="313"/>
    </location>
</feature>
<evidence type="ECO:0000313" key="6">
    <source>
        <dbReference type="EMBL" id="KHQ53817.1"/>
    </source>
</evidence>
<keyword evidence="4" id="KW-0732">Signal</keyword>
<gene>
    <name evidence="6" type="ORF">OA50_01806</name>
</gene>
<feature type="region of interest" description="Disordered" evidence="5">
    <location>
        <begin position="272"/>
        <end position="313"/>
    </location>
</feature>
<dbReference type="InterPro" id="IPR009003">
    <property type="entry name" value="Peptidase_S1_PA"/>
</dbReference>
<evidence type="ECO:0000256" key="3">
    <source>
        <dbReference type="ARBA" id="ARBA00022825"/>
    </source>
</evidence>
<reference evidence="6 7" key="1">
    <citation type="submission" date="2014-10" db="EMBL/GenBank/DDBJ databases">
        <title>Genome sequence of Ponticoccus sp. strain UMTAT08 isolated from clonal culture of toxic dinoflagellate Alexandrium tamiyavanichii.</title>
        <authorList>
            <person name="Gan H.Y."/>
            <person name="Muhd D.-D."/>
            <person name="Mohd Noor M.E."/>
            <person name="Yeong Y.S."/>
            <person name="Usup G."/>
        </authorList>
    </citation>
    <scope>NUCLEOTIDE SEQUENCE [LARGE SCALE GENOMIC DNA]</scope>
    <source>
        <strain evidence="6 7">UMTAT08</strain>
    </source>
</reference>
<dbReference type="GO" id="GO:0008236">
    <property type="term" value="F:serine-type peptidase activity"/>
    <property type="evidence" value="ECO:0007669"/>
    <property type="project" value="UniProtKB-KW"/>
</dbReference>
<dbReference type="STRING" id="561184.SAMN05216376_10148"/>
<evidence type="ECO:0000313" key="7">
    <source>
        <dbReference type="Proteomes" id="UP000030960"/>
    </source>
</evidence>
<name>A0A0B3S0F4_9RHOB</name>
<protein>
    <recommendedName>
        <fullName evidence="4">Serine protease</fullName>
        <ecNumber evidence="4">3.4.21.-</ecNumber>
    </recommendedName>
</protein>
<dbReference type="RefSeq" id="WP_052244394.1">
    <property type="nucleotide sequence ID" value="NZ_JSUQ01000006.1"/>
</dbReference>
<accession>A0A0B3S0F4</accession>
<feature type="signal peptide" evidence="4">
    <location>
        <begin position="1"/>
        <end position="19"/>
    </location>
</feature>
<keyword evidence="1 4" id="KW-0645">Protease</keyword>
<evidence type="ECO:0000256" key="5">
    <source>
        <dbReference type="SAM" id="MobiDB-lite"/>
    </source>
</evidence>
<keyword evidence="3 4" id="KW-0720">Serine protease</keyword>
<dbReference type="Pfam" id="PF13365">
    <property type="entry name" value="Trypsin_2"/>
    <property type="match status" value="1"/>
</dbReference>
<comment type="similarity">
    <text evidence="4">Belongs to the peptidase S1B family.</text>
</comment>
<evidence type="ECO:0000256" key="1">
    <source>
        <dbReference type="ARBA" id="ARBA00022670"/>
    </source>
</evidence>
<organism evidence="6 7">
    <name type="scientific">Mameliella alba</name>
    <dbReference type="NCBI Taxonomy" id="561184"/>
    <lineage>
        <taxon>Bacteria</taxon>
        <taxon>Pseudomonadati</taxon>
        <taxon>Pseudomonadota</taxon>
        <taxon>Alphaproteobacteria</taxon>
        <taxon>Rhodobacterales</taxon>
        <taxon>Roseobacteraceae</taxon>
        <taxon>Mameliella</taxon>
    </lineage>
</organism>
<dbReference type="EC" id="3.4.21.-" evidence="4"/>
<sequence>MFRLAFALALSLTSAPALAQVATFSADDYGKTDLVFLESSGNASAYIAAQDGAFEPIRELPADDPIRRLAAAIGRVDLLEQNDRGGRDLVTCTGAILPGGWVLTNHHCIPENASQRLLAASILTGYLVQGDKDTRRYTLSIDPADWHSVLDFSLVRMTDMPQDVLPLLIEDVAVDPGDPLMVIHHPLGRPQVMTRFRCFALREQDGGPILRHRCDTQPGSSGSILFDRELRPVALHHSGGMTPNDDRSFNKSTRLSAILQDSGLLREITGAAASATPATPPTAPATDVPLESRRAPSGAGLSSGGVTDLLRGN</sequence>